<dbReference type="STRING" id="543728.Vapar_0890"/>
<feature type="region of interest" description="Disordered" evidence="1">
    <location>
        <begin position="213"/>
        <end position="233"/>
    </location>
</feature>
<evidence type="ECO:0000256" key="1">
    <source>
        <dbReference type="SAM" id="MobiDB-lite"/>
    </source>
</evidence>
<accession>C5CNC5</accession>
<proteinExistence type="predicted"/>
<evidence type="ECO:0000313" key="2">
    <source>
        <dbReference type="EMBL" id="ACS17541.1"/>
    </source>
</evidence>
<reference evidence="2" key="1">
    <citation type="submission" date="2009-06" db="EMBL/GenBank/DDBJ databases">
        <title>Complete sequence of chromosome 1 of Variovorax paradoxus S110.</title>
        <authorList>
            <consortium name="US DOE Joint Genome Institute"/>
            <person name="Lucas S."/>
            <person name="Copeland A."/>
            <person name="Lapidus A."/>
            <person name="Glavina del Rio T."/>
            <person name="Tice H."/>
            <person name="Bruce D."/>
            <person name="Goodwin L."/>
            <person name="Pitluck S."/>
            <person name="Chertkov O."/>
            <person name="Brettin T."/>
            <person name="Detter J.C."/>
            <person name="Han C."/>
            <person name="Larimer F."/>
            <person name="Land M."/>
            <person name="Hauser L."/>
            <person name="Kyrpides N."/>
            <person name="Ovchinnikova G."/>
            <person name="Orwin P."/>
            <person name="Leadbetter J.R."/>
            <person name="Spain J.C."/>
            <person name="Han J.I."/>
        </authorList>
    </citation>
    <scope>NUCLEOTIDE SEQUENCE</scope>
    <source>
        <strain evidence="2">S110</strain>
    </source>
</reference>
<sequence length="334" mass="36395">MSKRDDNRPSRMPLSQYEFLVDRFAVLNTGRVGVVDALLTKQYLEDNLGPEDFERANKMVQVARDSLFGPKRGRMKIPGLLRIPDVIRVKDRFAKGAARYAPANLEFVIEMKFEGDSMSDEQRISYLLIAGSDIKLRLLNTGVCKIERHRRRGWLEKARQTEPVFKDVHVTGPSSARALALQQSIGELSLLIGDIEQEHAKVRRLFQPIPADVPQMRPVDPAAERRAQEQREHQRATLELSLAAPMAGAAVGTIAVAGSTLLAGGSTLGEGASIIAAQSGKLIQFPVGRVAVGTAVANAAIFEVAAKPTTSTGTGASGEAFDIYAPIHLVYIDE</sequence>
<name>C5CNC5_VARPS</name>
<dbReference type="OrthoDB" id="6675421at2"/>
<evidence type="ECO:0008006" key="3">
    <source>
        <dbReference type="Google" id="ProtNLM"/>
    </source>
</evidence>
<dbReference type="HOGENOM" id="CLU_831399_0_0_4"/>
<gene>
    <name evidence="2" type="ordered locus">Vapar_0890</name>
</gene>
<feature type="compositionally biased region" description="Basic and acidic residues" evidence="1">
    <location>
        <begin position="222"/>
        <end position="233"/>
    </location>
</feature>
<dbReference type="EMBL" id="CP001635">
    <property type="protein sequence ID" value="ACS17541.1"/>
    <property type="molecule type" value="Genomic_DNA"/>
</dbReference>
<dbReference type="AlphaFoldDB" id="C5CNC5"/>
<protein>
    <recommendedName>
        <fullName evidence="3">VRR-NUC domain-containing protein</fullName>
    </recommendedName>
</protein>
<dbReference type="KEGG" id="vap:Vapar_0890"/>
<organism evidence="2">
    <name type="scientific">Variovorax paradoxus (strain S110)</name>
    <dbReference type="NCBI Taxonomy" id="543728"/>
    <lineage>
        <taxon>Bacteria</taxon>
        <taxon>Pseudomonadati</taxon>
        <taxon>Pseudomonadota</taxon>
        <taxon>Betaproteobacteria</taxon>
        <taxon>Burkholderiales</taxon>
        <taxon>Comamonadaceae</taxon>
        <taxon>Variovorax</taxon>
    </lineage>
</organism>